<dbReference type="Proteomes" id="UP000567179">
    <property type="component" value="Unassembled WGS sequence"/>
</dbReference>
<dbReference type="EMBL" id="JAACJJ010000029">
    <property type="protein sequence ID" value="KAF5319371.1"/>
    <property type="molecule type" value="Genomic_DNA"/>
</dbReference>
<name>A0A8H5B9V9_9AGAR</name>
<keyword evidence="3" id="KW-1185">Reference proteome</keyword>
<dbReference type="InterPro" id="IPR029058">
    <property type="entry name" value="AB_hydrolase_fold"/>
</dbReference>
<comment type="caution">
    <text evidence="2">The sequence shown here is derived from an EMBL/GenBank/DDBJ whole genome shotgun (WGS) entry which is preliminary data.</text>
</comment>
<dbReference type="Gene3D" id="3.40.50.1820">
    <property type="entry name" value="alpha/beta hydrolase"/>
    <property type="match status" value="1"/>
</dbReference>
<evidence type="ECO:0000259" key="1">
    <source>
        <dbReference type="Pfam" id="PF12697"/>
    </source>
</evidence>
<dbReference type="OrthoDB" id="3466517at2759"/>
<gene>
    <name evidence="2" type="ORF">D9619_008619</name>
</gene>
<protein>
    <recommendedName>
        <fullName evidence="1">AB hydrolase-1 domain-containing protein</fullName>
    </recommendedName>
</protein>
<dbReference type="InterPro" id="IPR000073">
    <property type="entry name" value="AB_hydrolase_1"/>
</dbReference>
<dbReference type="Pfam" id="PF12697">
    <property type="entry name" value="Abhydrolase_6"/>
    <property type="match status" value="1"/>
</dbReference>
<dbReference type="AlphaFoldDB" id="A0A8H5B9V9"/>
<proteinExistence type="predicted"/>
<reference evidence="2 3" key="1">
    <citation type="journal article" date="2020" name="ISME J.">
        <title>Uncovering the hidden diversity of litter-decomposition mechanisms in mushroom-forming fungi.</title>
        <authorList>
            <person name="Floudas D."/>
            <person name="Bentzer J."/>
            <person name="Ahren D."/>
            <person name="Johansson T."/>
            <person name="Persson P."/>
            <person name="Tunlid A."/>
        </authorList>
    </citation>
    <scope>NUCLEOTIDE SEQUENCE [LARGE SCALE GENOMIC DNA]</scope>
    <source>
        <strain evidence="2 3">CBS 101986</strain>
    </source>
</reference>
<dbReference type="SUPFAM" id="SSF53474">
    <property type="entry name" value="alpha/beta-Hydrolases"/>
    <property type="match status" value="1"/>
</dbReference>
<feature type="domain" description="AB hydrolase-1" evidence="1">
    <location>
        <begin position="30"/>
        <end position="351"/>
    </location>
</feature>
<evidence type="ECO:0000313" key="2">
    <source>
        <dbReference type="EMBL" id="KAF5319371.1"/>
    </source>
</evidence>
<sequence length="361" mass="40394">MVSTSDLKKYGFFAVRDSGPPSDGGNYTTLVIFHGFGWHSAVFAKFFPLVADLNVRLVTVNRRDYPGSTPLSAAERKQLDNISELQDKDLAAKALKEYMKNEAKKVHDFLVKYVSEEDIPVEGGIIMAGWSFGMATILGFLANIEGFSTNEVELCAYIKHAVLYDGPYHTLGFPPHPDGYNPLFDPALAPGEGPRIFPGWISGYYSHGEDLTKLEFRDALPEPRPTILSMDPSEVHACLELGPTLPGGSDDRLLMLGIKLGVFAQVRDEVAYLTEKKIVTDNDGEEEVDKEWNNLALRYVWCDQSAWEMPWGKFCLEAELEEGKKAGKMLRKIEMVRLKGGNHFYHWDQPELALKALLSGR</sequence>
<organism evidence="2 3">
    <name type="scientific">Psilocybe cf. subviscida</name>
    <dbReference type="NCBI Taxonomy" id="2480587"/>
    <lineage>
        <taxon>Eukaryota</taxon>
        <taxon>Fungi</taxon>
        <taxon>Dikarya</taxon>
        <taxon>Basidiomycota</taxon>
        <taxon>Agaricomycotina</taxon>
        <taxon>Agaricomycetes</taxon>
        <taxon>Agaricomycetidae</taxon>
        <taxon>Agaricales</taxon>
        <taxon>Agaricineae</taxon>
        <taxon>Strophariaceae</taxon>
        <taxon>Psilocybe</taxon>
    </lineage>
</organism>
<accession>A0A8H5B9V9</accession>
<evidence type="ECO:0000313" key="3">
    <source>
        <dbReference type="Proteomes" id="UP000567179"/>
    </source>
</evidence>